<evidence type="ECO:0000256" key="1">
    <source>
        <dbReference type="SAM" id="SignalP"/>
    </source>
</evidence>
<evidence type="ECO:0000313" key="3">
    <source>
        <dbReference type="Proteomes" id="UP000676079"/>
    </source>
</evidence>
<dbReference type="RefSeq" id="WP_220563861.1">
    <property type="nucleotide sequence ID" value="NZ_CP074133.1"/>
</dbReference>
<reference evidence="2 3" key="1">
    <citation type="submission" date="2021-05" db="EMBL/GenBank/DDBJ databases">
        <title>Direct Submission.</title>
        <authorList>
            <person name="Li K."/>
            <person name="Gao J."/>
        </authorList>
    </citation>
    <scope>NUCLEOTIDE SEQUENCE [LARGE SCALE GENOMIC DNA]</scope>
    <source>
        <strain evidence="2 3">Mg02</strain>
    </source>
</reference>
<organism evidence="2 3">
    <name type="scientific">Nocardiopsis changdeensis</name>
    <dbReference type="NCBI Taxonomy" id="2831969"/>
    <lineage>
        <taxon>Bacteria</taxon>
        <taxon>Bacillati</taxon>
        <taxon>Actinomycetota</taxon>
        <taxon>Actinomycetes</taxon>
        <taxon>Streptosporangiales</taxon>
        <taxon>Nocardiopsidaceae</taxon>
        <taxon>Nocardiopsis</taxon>
    </lineage>
</organism>
<gene>
    <name evidence="2" type="ORF">KGD84_30880</name>
</gene>
<keyword evidence="3" id="KW-1185">Reference proteome</keyword>
<sequence>MHTSLRAATVAVAVPLLLVGLSSPASAAELAPVAAAVDHLVAATADQLALSGTLASLGL</sequence>
<dbReference type="EMBL" id="CP074133">
    <property type="protein sequence ID" value="QUX22645.1"/>
    <property type="molecule type" value="Genomic_DNA"/>
</dbReference>
<keyword evidence="1" id="KW-0732">Signal</keyword>
<evidence type="ECO:0000313" key="2">
    <source>
        <dbReference type="EMBL" id="QUX22645.1"/>
    </source>
</evidence>
<name>A0ABX8BLN2_9ACTN</name>
<proteinExistence type="predicted"/>
<accession>A0ABX8BLN2</accession>
<feature type="chain" id="PRO_5045226638" evidence="1">
    <location>
        <begin position="28"/>
        <end position="59"/>
    </location>
</feature>
<feature type="signal peptide" evidence="1">
    <location>
        <begin position="1"/>
        <end position="27"/>
    </location>
</feature>
<protein>
    <submittedName>
        <fullName evidence="2">Uncharacterized protein</fullName>
    </submittedName>
</protein>
<dbReference type="Proteomes" id="UP000676079">
    <property type="component" value="Chromosome"/>
</dbReference>